<dbReference type="Proteomes" id="UP001214301">
    <property type="component" value="Chromosome"/>
</dbReference>
<dbReference type="InterPro" id="IPR002750">
    <property type="entry name" value="CobE/GbiG_C"/>
</dbReference>
<evidence type="ECO:0000259" key="1">
    <source>
        <dbReference type="Pfam" id="PF01890"/>
    </source>
</evidence>
<evidence type="ECO:0000313" key="2">
    <source>
        <dbReference type="EMBL" id="WCI02822.1"/>
    </source>
</evidence>
<dbReference type="PANTHER" id="PTHR37477">
    <property type="entry name" value="COBALT-PRECORRIN-5A HYDROLASE"/>
    <property type="match status" value="1"/>
</dbReference>
<dbReference type="SUPFAM" id="SSF159664">
    <property type="entry name" value="CobE/GbiG C-terminal domain-like"/>
    <property type="match status" value="1"/>
</dbReference>
<dbReference type="EMBL" id="CP116669">
    <property type="protein sequence ID" value="WCI02822.1"/>
    <property type="molecule type" value="Genomic_DNA"/>
</dbReference>
<protein>
    <submittedName>
        <fullName evidence="2">Cobalamin biosynthesis protein</fullName>
    </submittedName>
</protein>
<dbReference type="InterPro" id="IPR036518">
    <property type="entry name" value="CobE/GbiG_C_sf"/>
</dbReference>
<dbReference type="PANTHER" id="PTHR37477:SF1">
    <property type="entry name" value="COBALT-PRECORRIN-5A HYDROLASE"/>
    <property type="match status" value="1"/>
</dbReference>
<organism evidence="2 3">
    <name type="scientific">Pseudomonas capeferrum</name>
    <dbReference type="NCBI Taxonomy" id="1495066"/>
    <lineage>
        <taxon>Bacteria</taxon>
        <taxon>Pseudomonadati</taxon>
        <taxon>Pseudomonadota</taxon>
        <taxon>Gammaproteobacteria</taxon>
        <taxon>Pseudomonadales</taxon>
        <taxon>Pseudomonadaceae</taxon>
        <taxon>Pseudomonas</taxon>
    </lineage>
</organism>
<accession>A0ABY7RGN1</accession>
<dbReference type="RefSeq" id="WP_156310141.1">
    <property type="nucleotide sequence ID" value="NZ_CP116669.1"/>
</dbReference>
<dbReference type="Pfam" id="PF01890">
    <property type="entry name" value="CbiG_C"/>
    <property type="match status" value="1"/>
</dbReference>
<evidence type="ECO:0000313" key="3">
    <source>
        <dbReference type="Proteomes" id="UP001214301"/>
    </source>
</evidence>
<sequence>MAVDTSRPALYAGFGCRRGCPADTLETLLRQALDHHGLALPALRGIASIVLKADEPGLQLLATRLGVPLLLYDDRQLAPYEPLLSHRSVIAHAHSGCWGVAESAALAMASQHLGAARLLVTRQVYGPATLALACGR</sequence>
<name>A0ABY7RGN1_9PSED</name>
<feature type="domain" description="CobE/GbiG C-terminal" evidence="1">
    <location>
        <begin position="10"/>
        <end position="133"/>
    </location>
</feature>
<reference evidence="2 3" key="1">
    <citation type="journal article" date="2020" name="Front. Microbiol.">
        <title>Toward Biorecycling: Isolation of a Soil Bacterium That Grows on a Polyurethane Oligomer and Monomer.</title>
        <authorList>
            <person name="Espinosa M.J.C."/>
            <person name="Blanco A.C."/>
            <person name="Schmidgall T."/>
            <person name="Atanasoff-Kardjalieff A.K."/>
            <person name="Kappelmeyer U."/>
            <person name="Tischler D."/>
            <person name="Pieper D.H."/>
            <person name="Heipieper H.J."/>
            <person name="Eberlein C."/>
        </authorList>
    </citation>
    <scope>NUCLEOTIDE SEQUENCE [LARGE SCALE GENOMIC DNA]</scope>
    <source>
        <strain evidence="2 3">TDA1</strain>
    </source>
</reference>
<proteinExistence type="predicted"/>
<dbReference type="InterPro" id="IPR052553">
    <property type="entry name" value="CbiG_hydrolase"/>
</dbReference>
<dbReference type="Gene3D" id="3.30.420.180">
    <property type="entry name" value="CobE/GbiG C-terminal domain"/>
    <property type="match status" value="1"/>
</dbReference>
<gene>
    <name evidence="2" type="ORF">PMC74_13400</name>
</gene>
<keyword evidence="3" id="KW-1185">Reference proteome</keyword>